<accession>A0A4R1BEV0</accession>
<proteinExistence type="inferred from homology"/>
<dbReference type="InterPro" id="IPR036291">
    <property type="entry name" value="NAD(P)-bd_dom_sf"/>
</dbReference>
<name>A0A4R1BEV0_9ACTN</name>
<evidence type="ECO:0000259" key="2">
    <source>
        <dbReference type="Pfam" id="PF01408"/>
    </source>
</evidence>
<dbReference type="PANTHER" id="PTHR43377">
    <property type="entry name" value="BILIVERDIN REDUCTASE A"/>
    <property type="match status" value="1"/>
</dbReference>
<evidence type="ECO:0000313" key="5">
    <source>
        <dbReference type="Proteomes" id="UP000295244"/>
    </source>
</evidence>
<dbReference type="Proteomes" id="UP000295244">
    <property type="component" value="Unassembled WGS sequence"/>
</dbReference>
<dbReference type="InterPro" id="IPR051450">
    <property type="entry name" value="Gfo/Idh/MocA_Oxidoreductases"/>
</dbReference>
<comment type="similarity">
    <text evidence="1">Belongs to the Gfo/Idh/MocA family.</text>
</comment>
<feature type="domain" description="Gfo/Idh/MocA-like oxidoreductase N-terminal" evidence="2">
    <location>
        <begin position="6"/>
        <end position="124"/>
    </location>
</feature>
<reference evidence="4 5" key="1">
    <citation type="submission" date="2019-03" db="EMBL/GenBank/DDBJ databases">
        <title>Whole genome sequence of a novel Rubrobacter taiwanensis strain, isolated from Yellowstone National Park.</title>
        <authorList>
            <person name="Freed S."/>
            <person name="Ramaley R.F."/>
            <person name="Kyndt J.A."/>
        </authorList>
    </citation>
    <scope>NUCLEOTIDE SEQUENCE [LARGE SCALE GENOMIC DNA]</scope>
    <source>
        <strain evidence="4 5">Yellowstone</strain>
    </source>
</reference>
<dbReference type="EMBL" id="SKBU01000023">
    <property type="protein sequence ID" value="TCJ15623.1"/>
    <property type="molecule type" value="Genomic_DNA"/>
</dbReference>
<dbReference type="Gene3D" id="3.40.50.720">
    <property type="entry name" value="NAD(P)-binding Rossmann-like Domain"/>
    <property type="match status" value="1"/>
</dbReference>
<dbReference type="SUPFAM" id="SSF55347">
    <property type="entry name" value="Glyceraldehyde-3-phosphate dehydrogenase-like, C-terminal domain"/>
    <property type="match status" value="1"/>
</dbReference>
<comment type="caution">
    <text evidence="4">The sequence shown here is derived from an EMBL/GenBank/DDBJ whole genome shotgun (WGS) entry which is preliminary data.</text>
</comment>
<dbReference type="GO" id="GO:0000166">
    <property type="term" value="F:nucleotide binding"/>
    <property type="evidence" value="ECO:0007669"/>
    <property type="project" value="InterPro"/>
</dbReference>
<dbReference type="PANTHER" id="PTHR43377:SF1">
    <property type="entry name" value="BILIVERDIN REDUCTASE A"/>
    <property type="match status" value="1"/>
</dbReference>
<evidence type="ECO:0000313" key="4">
    <source>
        <dbReference type="EMBL" id="TCJ15623.1"/>
    </source>
</evidence>
<organism evidence="4 5">
    <name type="scientific">Rubrobacter taiwanensis</name>
    <dbReference type="NCBI Taxonomy" id="185139"/>
    <lineage>
        <taxon>Bacteria</taxon>
        <taxon>Bacillati</taxon>
        <taxon>Actinomycetota</taxon>
        <taxon>Rubrobacteria</taxon>
        <taxon>Rubrobacterales</taxon>
        <taxon>Rubrobacteraceae</taxon>
        <taxon>Rubrobacter</taxon>
    </lineage>
</organism>
<sequence>MAENTLRAAVIGVGMIGTLHARVYRDDPRTELVAVVDVNEERAREVGTELGVPWYASVSDMLAQEEIDAVTVATPEQHRYDPAVACARAGKHLLLEKPLAPTLPEVDRLILEVEKTGVTTMVNFILRSDPRYVRAKWAMGDGTVGEPCTIFARRRGTSLGAEVYGPWTDLLISTAIHDLDVMVWLNECAVERVYAESVVKRSAEWGREDAVAAVLRFANGAVGLLETSWVLPPNVPAPLDAALEVVGTGGGVFIEGANHGLAIADSEGYKLPDLANWPAGREGVEGALRASISAFITSVLYGEPPVMSLREARYAQEIVEALKISIRRGAPVKLPLEGGGQAD</sequence>
<dbReference type="OrthoDB" id="9815825at2"/>
<dbReference type="AlphaFoldDB" id="A0A4R1BEV0"/>
<dbReference type="InterPro" id="IPR004104">
    <property type="entry name" value="Gfo/Idh/MocA-like_OxRdtase_C"/>
</dbReference>
<dbReference type="SUPFAM" id="SSF51735">
    <property type="entry name" value="NAD(P)-binding Rossmann-fold domains"/>
    <property type="match status" value="1"/>
</dbReference>
<dbReference type="Gene3D" id="3.30.360.10">
    <property type="entry name" value="Dihydrodipicolinate Reductase, domain 2"/>
    <property type="match status" value="1"/>
</dbReference>
<dbReference type="RefSeq" id="WP_132692401.1">
    <property type="nucleotide sequence ID" value="NZ_SKBU01000023.1"/>
</dbReference>
<protein>
    <submittedName>
        <fullName evidence="4">Gfo/Idh/MocA family oxidoreductase</fullName>
    </submittedName>
</protein>
<evidence type="ECO:0000259" key="3">
    <source>
        <dbReference type="Pfam" id="PF02894"/>
    </source>
</evidence>
<dbReference type="Pfam" id="PF01408">
    <property type="entry name" value="GFO_IDH_MocA"/>
    <property type="match status" value="1"/>
</dbReference>
<dbReference type="InterPro" id="IPR000683">
    <property type="entry name" value="Gfo/Idh/MocA-like_OxRdtase_N"/>
</dbReference>
<gene>
    <name evidence="4" type="ORF">E0L93_12445</name>
</gene>
<keyword evidence="5" id="KW-1185">Reference proteome</keyword>
<dbReference type="Pfam" id="PF02894">
    <property type="entry name" value="GFO_IDH_MocA_C"/>
    <property type="match status" value="1"/>
</dbReference>
<feature type="domain" description="Gfo/Idh/MocA-like oxidoreductase C-terminal" evidence="3">
    <location>
        <begin position="171"/>
        <end position="334"/>
    </location>
</feature>
<evidence type="ECO:0000256" key="1">
    <source>
        <dbReference type="ARBA" id="ARBA00010928"/>
    </source>
</evidence>